<evidence type="ECO:0000313" key="3">
    <source>
        <dbReference type="Proteomes" id="UP000286100"/>
    </source>
</evidence>
<gene>
    <name evidence="2" type="ORF">D3876_03540</name>
</gene>
<evidence type="ECO:0000313" key="2">
    <source>
        <dbReference type="EMBL" id="RJF93421.1"/>
    </source>
</evidence>
<organism evidence="2 3">
    <name type="scientific">Sphingomonas cavernae</name>
    <dbReference type="NCBI Taxonomy" id="2320861"/>
    <lineage>
        <taxon>Bacteria</taxon>
        <taxon>Pseudomonadati</taxon>
        <taxon>Pseudomonadota</taxon>
        <taxon>Alphaproteobacteria</taxon>
        <taxon>Sphingomonadales</taxon>
        <taxon>Sphingomonadaceae</taxon>
        <taxon>Sphingomonas</taxon>
    </lineage>
</organism>
<evidence type="ECO:0008006" key="4">
    <source>
        <dbReference type="Google" id="ProtNLM"/>
    </source>
</evidence>
<dbReference type="AlphaFoldDB" id="A0A418WQD9"/>
<keyword evidence="3" id="KW-1185">Reference proteome</keyword>
<protein>
    <recommendedName>
        <fullName evidence="4">Tetratricopeptide repeat protein</fullName>
    </recommendedName>
</protein>
<keyword evidence="1" id="KW-0732">Signal</keyword>
<feature type="signal peptide" evidence="1">
    <location>
        <begin position="1"/>
        <end position="44"/>
    </location>
</feature>
<evidence type="ECO:0000256" key="1">
    <source>
        <dbReference type="SAM" id="SignalP"/>
    </source>
</evidence>
<feature type="chain" id="PRO_5018994311" description="Tetratricopeptide repeat protein" evidence="1">
    <location>
        <begin position="45"/>
        <end position="521"/>
    </location>
</feature>
<dbReference type="EMBL" id="QYUM01000002">
    <property type="protein sequence ID" value="RJF93421.1"/>
    <property type="molecule type" value="Genomic_DNA"/>
</dbReference>
<name>A0A418WQD9_9SPHN</name>
<dbReference type="Proteomes" id="UP000286100">
    <property type="component" value="Unassembled WGS sequence"/>
</dbReference>
<accession>A0A418WQD9</accession>
<proteinExistence type="predicted"/>
<reference evidence="2 3" key="1">
    <citation type="submission" date="2018-09" db="EMBL/GenBank/DDBJ databases">
        <authorList>
            <person name="Zhu H."/>
        </authorList>
    </citation>
    <scope>NUCLEOTIDE SEQUENCE [LARGE SCALE GENOMIC DNA]</scope>
    <source>
        <strain evidence="2 3">K2R01-6</strain>
    </source>
</reference>
<comment type="caution">
    <text evidence="2">The sequence shown here is derived from an EMBL/GenBank/DDBJ whole genome shotgun (WGS) entry which is preliminary data.</text>
</comment>
<sequence>MARTHAYPDTTQKSGGFVNINGFGVRALLLAACMGTVAPTTAMAASDYVRCDGQSKGMGVAEGLARLTLVIGTMGLLGAPESDNVAERRFGTEGVAACTAALSEGKGKRDDRRRSRLMLARAIHHVEAKELESALSDVRSFPAIGGERAADGEFLRSLALSAIELEAAILVRVNRPAEAEAAALRMAAQSPYDIQNLLRAQQYLRPDGAMDGARRGFYANFVRLAPQARLELAEAQEWAGDFAGAAATLAGLVALVEGDTVAANILAQIAIQHILGGNIPVGEAQIALARRANDDRAAAISGADSQREKDAVARTDELLEFARIATLARQGRIDDARLIFSARARWLAPSVPAVAHLTALLREGAAPTQLQGALARDPQQLRADAIKAHYEALTNEAATKRLYATIRPILTDGDYSRLSAGVRQTTDSKYLQIKRDDKRGEVLIVQGGNGIAGGEALLLHAAYLAKKRGSTGFVILPMRVSTTSARIVFEKPGESALPADAYFDSAELIAALDARFPMPAK</sequence>